<dbReference type="GeneID" id="87104862"/>
<dbReference type="Pfam" id="PF07589">
    <property type="entry name" value="PEP-CTERM"/>
    <property type="match status" value="1"/>
</dbReference>
<dbReference type="Proteomes" id="UP000001416">
    <property type="component" value="Chromosome"/>
</dbReference>
<protein>
    <recommendedName>
        <fullName evidence="1">Ice-binding protein C-terminal domain-containing protein</fullName>
    </recommendedName>
</protein>
<evidence type="ECO:0000313" key="3">
    <source>
        <dbReference type="Proteomes" id="UP000001416"/>
    </source>
</evidence>
<dbReference type="NCBIfam" id="TIGR04393">
    <property type="entry name" value="rpt_T5SS_PEPC"/>
    <property type="match status" value="3"/>
</dbReference>
<dbReference type="OrthoDB" id="8613300at2"/>
<dbReference type="RefSeq" id="WP_011112256.1">
    <property type="nucleotide sequence ID" value="NC_004757.1"/>
</dbReference>
<dbReference type="DNASU" id="1082654"/>
<reference evidence="2 3" key="1">
    <citation type="journal article" date="2003" name="J. Bacteriol.">
        <title>Complete genome sequence of the ammonia-oxidizing bacterium and obligate chemolithoautotroph Nitrosomonas europaea.</title>
        <authorList>
            <person name="Chain P."/>
            <person name="Lamerdin J."/>
            <person name="Larimer F."/>
            <person name="Regala W."/>
            <person name="Land M."/>
            <person name="Hauser L."/>
            <person name="Hooper A."/>
            <person name="Klotz M."/>
            <person name="Norton J."/>
            <person name="Sayavedra-Soto L."/>
            <person name="Arciero D."/>
            <person name="Hommes N."/>
            <person name="Whittaker M."/>
            <person name="Arp D."/>
        </authorList>
    </citation>
    <scope>NUCLEOTIDE SEQUENCE [LARGE SCALE GENOMIC DNA]</scope>
    <source>
        <strain evidence="3">ATCC 19718 / CIP 103999 / KCTC 2705 / NBRC 14298</strain>
    </source>
</reference>
<gene>
    <name evidence="2" type="ordered locus">NE1702</name>
</gene>
<keyword evidence="3" id="KW-1185">Reference proteome</keyword>
<dbReference type="EMBL" id="AL954747">
    <property type="protein sequence ID" value="CAD85613.1"/>
    <property type="molecule type" value="Genomic_DNA"/>
</dbReference>
<dbReference type="NCBIfam" id="TIGR02595">
    <property type="entry name" value="PEP_CTERM"/>
    <property type="match status" value="1"/>
</dbReference>
<dbReference type="HOGENOM" id="CLU_574688_0_0_4"/>
<proteinExistence type="predicted"/>
<dbReference type="KEGG" id="neu:NE1702"/>
<dbReference type="InterPro" id="IPR013424">
    <property type="entry name" value="Ice-binding_C"/>
</dbReference>
<dbReference type="InterPro" id="IPR030895">
    <property type="entry name" value="T5SS_PEPC_rpt"/>
</dbReference>
<feature type="domain" description="Ice-binding protein C-terminal" evidence="1">
    <location>
        <begin position="445"/>
        <end position="468"/>
    </location>
</feature>
<evidence type="ECO:0000259" key="1">
    <source>
        <dbReference type="Pfam" id="PF07589"/>
    </source>
</evidence>
<organism evidence="2 3">
    <name type="scientific">Nitrosomonas europaea (strain ATCC 19718 / CIP 103999 / KCTC 2705 / NBRC 14298)</name>
    <dbReference type="NCBI Taxonomy" id="228410"/>
    <lineage>
        <taxon>Bacteria</taxon>
        <taxon>Pseudomonadati</taxon>
        <taxon>Pseudomonadota</taxon>
        <taxon>Betaproteobacteria</taxon>
        <taxon>Nitrosomonadales</taxon>
        <taxon>Nitrosomonadaceae</taxon>
        <taxon>Nitrosomonas</taxon>
    </lineage>
</organism>
<dbReference type="PhylomeDB" id="Q82U11"/>
<accession>Q82U11</accession>
<dbReference type="eggNOG" id="COG4625">
    <property type="taxonomic scope" value="Bacteria"/>
</dbReference>
<sequence>MKNNNNRLIYTGAFLAATLTFGQVVQADSLVLSRGNQTISRDTVVDSVVVGHTLDDSIAGSGHLIVNNGAQLVNNGTGHYLGMIDGVNFNAGNGYLGLNTDSMGVATITGASSLWQNEKDLYVGRYGTGSLNIEKGGKVTNAEGVIGDRAGSIGTVTVTDAGSLWQASRGIIVGVVGQGTLDIRNGGRVSNEATVIGISLDGHNGNVTVTGVGSLLESTVSTQIEYGSLNIENGGKVINGHDGFIGANVSSIGTATVTGTGSRWDNLNKLYVGGWKDGSVLGNGSLIINDGGAVSATNGVTIWSTGSLSGNGGTIEGDVINYGLISPGNSPGVLTITGDLTLESDSVLLMEIFGPTAYDQLIIGGNFVAGGILELDFGGYMPEFDVPYDLFQVAGGMSGDFSEIKFLNPAAGFDAGLLSLSFASGENGGMFQLIMANNGDPGNNTVPEPASILLIGLGGLVMLMLRRRSPRISLA</sequence>
<evidence type="ECO:0000313" key="2">
    <source>
        <dbReference type="EMBL" id="CAD85613.1"/>
    </source>
</evidence>
<name>Q82U11_NITEU</name>
<dbReference type="AlphaFoldDB" id="Q82U11"/>